<dbReference type="PANTHER" id="PTHR47156:SF10">
    <property type="entry name" value="E3 UBIQUITIN-PROTEIN LIGASE TRIM-21-RELATED"/>
    <property type="match status" value="1"/>
</dbReference>
<proteinExistence type="predicted"/>
<gene>
    <name evidence="5" type="ORF">MNOR_LOCUS21540</name>
</gene>
<keyword evidence="1 3" id="KW-0479">Metal-binding</keyword>
<protein>
    <recommendedName>
        <fullName evidence="4">RING-type domain-containing protein</fullName>
    </recommendedName>
</protein>
<evidence type="ECO:0000313" key="6">
    <source>
        <dbReference type="Proteomes" id="UP001497623"/>
    </source>
</evidence>
<dbReference type="GO" id="GO:0008270">
    <property type="term" value="F:zinc ion binding"/>
    <property type="evidence" value="ECO:0007669"/>
    <property type="project" value="UniProtKB-KW"/>
</dbReference>
<sequence length="347" mass="39987">MGAALLCRGCSRKFTSTDRRPRNLNCGHSFCTCCCEKLVNQPPVKCYLCEMEQETVKDVNDIPISVLIEDIIQIIDAPEPIKEKKKKPSCKICFNAFNMTDRRPRNLDCGHSYCTLCCTELVMQQQGQCPNNCRKQSDKTVNDANAIPIAIQVEEIIQAFNEHEHSDEEKAATEFCEEHGVKCLFFCESHDKFICHVCFIVEHNKGNCKIVDKNRGLEKIVQACHVGIELEKKEFISFKSKLDKYISILRKEEEVHSKLQDRLSELASKHEEKRTYLESERIKVEHFLEEQETTLNISLSNIQRVDSIPEASELIHATNNVIQKTENERIAEEKRCYESKHLDTSIE</sequence>
<dbReference type="EMBL" id="CAXKWB010017425">
    <property type="protein sequence ID" value="CAL4118837.1"/>
    <property type="molecule type" value="Genomic_DNA"/>
</dbReference>
<organism evidence="5 6">
    <name type="scientific">Meganyctiphanes norvegica</name>
    <name type="common">Northern krill</name>
    <name type="synonym">Thysanopoda norvegica</name>
    <dbReference type="NCBI Taxonomy" id="48144"/>
    <lineage>
        <taxon>Eukaryota</taxon>
        <taxon>Metazoa</taxon>
        <taxon>Ecdysozoa</taxon>
        <taxon>Arthropoda</taxon>
        <taxon>Crustacea</taxon>
        <taxon>Multicrustacea</taxon>
        <taxon>Malacostraca</taxon>
        <taxon>Eumalacostraca</taxon>
        <taxon>Eucarida</taxon>
        <taxon>Euphausiacea</taxon>
        <taxon>Euphausiidae</taxon>
        <taxon>Meganyctiphanes</taxon>
    </lineage>
</organism>
<reference evidence="5 6" key="1">
    <citation type="submission" date="2024-05" db="EMBL/GenBank/DDBJ databases">
        <authorList>
            <person name="Wallberg A."/>
        </authorList>
    </citation>
    <scope>NUCLEOTIDE SEQUENCE [LARGE SCALE GENOMIC DNA]</scope>
</reference>
<evidence type="ECO:0000256" key="3">
    <source>
        <dbReference type="PROSITE-ProRule" id="PRU00175"/>
    </source>
</evidence>
<dbReference type="InterPro" id="IPR013083">
    <property type="entry name" value="Znf_RING/FYVE/PHD"/>
</dbReference>
<comment type="caution">
    <text evidence="5">The sequence shown here is derived from an EMBL/GenBank/DDBJ whole genome shotgun (WGS) entry which is preliminary data.</text>
</comment>
<feature type="domain" description="RING-type" evidence="4">
    <location>
        <begin position="7"/>
        <end position="50"/>
    </location>
</feature>
<keyword evidence="1 3" id="KW-0863">Zinc-finger</keyword>
<evidence type="ECO:0000313" key="5">
    <source>
        <dbReference type="EMBL" id="CAL4118837.1"/>
    </source>
</evidence>
<evidence type="ECO:0000256" key="2">
    <source>
        <dbReference type="ARBA" id="ARBA00022833"/>
    </source>
</evidence>
<dbReference type="SUPFAM" id="SSF57845">
    <property type="entry name" value="B-box zinc-binding domain"/>
    <property type="match status" value="1"/>
</dbReference>
<feature type="domain" description="RING-type" evidence="4">
    <location>
        <begin position="90"/>
        <end position="130"/>
    </location>
</feature>
<dbReference type="PANTHER" id="PTHR47156">
    <property type="entry name" value="PROTEIN CBG20824"/>
    <property type="match status" value="1"/>
</dbReference>
<dbReference type="InterPro" id="IPR001841">
    <property type="entry name" value="Znf_RING"/>
</dbReference>
<name>A0AAV2RAB5_MEGNR</name>
<feature type="non-terminal residue" evidence="5">
    <location>
        <position position="347"/>
    </location>
</feature>
<keyword evidence="6" id="KW-1185">Reference proteome</keyword>
<evidence type="ECO:0000259" key="4">
    <source>
        <dbReference type="PROSITE" id="PS50089"/>
    </source>
</evidence>
<keyword evidence="2" id="KW-0862">Zinc</keyword>
<dbReference type="AlphaFoldDB" id="A0AAV2RAB5"/>
<accession>A0AAV2RAB5</accession>
<dbReference type="Proteomes" id="UP001497623">
    <property type="component" value="Unassembled WGS sequence"/>
</dbReference>
<dbReference type="InterPro" id="IPR052667">
    <property type="entry name" value="E3_ubiquitin-ligase_RING"/>
</dbReference>
<dbReference type="SUPFAM" id="SSF57850">
    <property type="entry name" value="RING/U-box"/>
    <property type="match status" value="2"/>
</dbReference>
<dbReference type="Gene3D" id="3.30.40.10">
    <property type="entry name" value="Zinc/RING finger domain, C3HC4 (zinc finger)"/>
    <property type="match status" value="2"/>
</dbReference>
<evidence type="ECO:0000256" key="1">
    <source>
        <dbReference type="ARBA" id="ARBA00022771"/>
    </source>
</evidence>
<dbReference type="PROSITE" id="PS50089">
    <property type="entry name" value="ZF_RING_2"/>
    <property type="match status" value="2"/>
</dbReference>
<dbReference type="SMART" id="SM00184">
    <property type="entry name" value="RING"/>
    <property type="match status" value="2"/>
</dbReference>